<dbReference type="GO" id="GO:0030313">
    <property type="term" value="C:cell envelope"/>
    <property type="evidence" value="ECO:0007669"/>
    <property type="project" value="UniProtKB-SubCell"/>
</dbReference>
<evidence type="ECO:0000259" key="5">
    <source>
        <dbReference type="PROSITE" id="PS51352"/>
    </source>
</evidence>
<evidence type="ECO:0000256" key="4">
    <source>
        <dbReference type="ARBA" id="ARBA00023284"/>
    </source>
</evidence>
<accession>A0A1B8TT98</accession>
<dbReference type="PROSITE" id="PS51352">
    <property type="entry name" value="THIOREDOXIN_2"/>
    <property type="match status" value="1"/>
</dbReference>
<dbReference type="InterPro" id="IPR013740">
    <property type="entry name" value="Redoxin"/>
</dbReference>
<dbReference type="RefSeq" id="WP_065319863.1">
    <property type="nucleotide sequence ID" value="NZ_CP017477.1"/>
</dbReference>
<dbReference type="InterPro" id="IPR036249">
    <property type="entry name" value="Thioredoxin-like_sf"/>
</dbReference>
<comment type="caution">
    <text evidence="6">The sequence shown here is derived from an EMBL/GenBank/DDBJ whole genome shotgun (WGS) entry which is preliminary data.</text>
</comment>
<gene>
    <name evidence="6" type="ORF">LPB3_12140</name>
</gene>
<sequence>MNIIANIKEETIQKLKILVLLLLIFFTTSIQAQKTSDGTQNIETQSDKDWNELYFAMAAYGTVAEEQAALKESALKLQQYYDKYFSKRSRLAKAFFENYPEDKRHDQALNFFFDVGAEPHFIPKVISDSLEQVLAAIPRKDHTKFKRLLPVDYEAWKQWLKTGDDMVASVINSNSSLERKEVAEFQLIAREFRKAIKFDNALTKEKSESDFWNRFEIHYWGYIRLLLENHFNKYASLEVMRERIQNILSLLKHFSSAASNAYWKYFFETTGSNHPQSDQLGIKAIHELAAENVAAIDALKEVDYSKPLELSFTAMDGNRINLEKMKGKVVLIDFWATYCSPCIKEMPHVRAMYDKYKDLGFEVIGIAADNDVAKSRISDILKKTGANWPQRLDKGSDVSVSFHTLYEIKALPTVWLLNKEGVIVDRNARGERLEPLIRKYLGLKN</sequence>
<dbReference type="GO" id="GO:0016491">
    <property type="term" value="F:oxidoreductase activity"/>
    <property type="evidence" value="ECO:0007669"/>
    <property type="project" value="InterPro"/>
</dbReference>
<evidence type="ECO:0000256" key="2">
    <source>
        <dbReference type="ARBA" id="ARBA00022748"/>
    </source>
</evidence>
<dbReference type="Pfam" id="PF08534">
    <property type="entry name" value="Redoxin"/>
    <property type="match status" value="1"/>
</dbReference>
<dbReference type="InterPro" id="IPR050553">
    <property type="entry name" value="Thioredoxin_ResA/DsbE_sf"/>
</dbReference>
<keyword evidence="7" id="KW-1185">Reference proteome</keyword>
<dbReference type="GO" id="GO:0017004">
    <property type="term" value="P:cytochrome complex assembly"/>
    <property type="evidence" value="ECO:0007669"/>
    <property type="project" value="UniProtKB-KW"/>
</dbReference>
<comment type="subcellular location">
    <subcellularLocation>
        <location evidence="1">Cell envelope</location>
    </subcellularLocation>
</comment>
<keyword evidence="3" id="KW-1015">Disulfide bond</keyword>
<dbReference type="AlphaFoldDB" id="A0A1B8TT98"/>
<dbReference type="CDD" id="cd02966">
    <property type="entry name" value="TlpA_like_family"/>
    <property type="match status" value="1"/>
</dbReference>
<dbReference type="Gene3D" id="3.40.30.10">
    <property type="entry name" value="Glutaredoxin"/>
    <property type="match status" value="1"/>
</dbReference>
<evidence type="ECO:0000256" key="3">
    <source>
        <dbReference type="ARBA" id="ARBA00023157"/>
    </source>
</evidence>
<dbReference type="InterPro" id="IPR013766">
    <property type="entry name" value="Thioredoxin_domain"/>
</dbReference>
<dbReference type="PANTHER" id="PTHR42852:SF6">
    <property type="entry name" value="THIOL:DISULFIDE INTERCHANGE PROTEIN DSBE"/>
    <property type="match status" value="1"/>
</dbReference>
<feature type="domain" description="Thioredoxin" evidence="5">
    <location>
        <begin position="299"/>
        <end position="445"/>
    </location>
</feature>
<dbReference type="SUPFAM" id="SSF52833">
    <property type="entry name" value="Thioredoxin-like"/>
    <property type="match status" value="1"/>
</dbReference>
<reference evidence="7" key="1">
    <citation type="submission" date="2016-02" db="EMBL/GenBank/DDBJ databases">
        <authorList>
            <person name="Shin S.-K."/>
            <person name="Yi H."/>
            <person name="Kim E."/>
        </authorList>
    </citation>
    <scope>NUCLEOTIDE SEQUENCE [LARGE SCALE GENOMIC DNA]</scope>
    <source>
        <strain evidence="7">LPB0003</strain>
    </source>
</reference>
<evidence type="ECO:0000313" key="7">
    <source>
        <dbReference type="Proteomes" id="UP000092584"/>
    </source>
</evidence>
<dbReference type="PANTHER" id="PTHR42852">
    <property type="entry name" value="THIOL:DISULFIDE INTERCHANGE PROTEIN DSBE"/>
    <property type="match status" value="1"/>
</dbReference>
<evidence type="ECO:0000313" key="6">
    <source>
        <dbReference type="EMBL" id="OBY62883.1"/>
    </source>
</evidence>
<dbReference type="STRING" id="1774273.LPB03_12125"/>
<dbReference type="KEGG" id="pob:LPB03_12125"/>
<protein>
    <recommendedName>
        <fullName evidence="5">Thioredoxin domain-containing protein</fullName>
    </recommendedName>
</protein>
<keyword evidence="2" id="KW-0201">Cytochrome c-type biogenesis</keyword>
<dbReference type="Proteomes" id="UP000092584">
    <property type="component" value="Unassembled WGS sequence"/>
</dbReference>
<dbReference type="OrthoDB" id="1069091at2"/>
<keyword evidence="4" id="KW-0676">Redox-active center</keyword>
<proteinExistence type="predicted"/>
<name>A0A1B8TT98_9FLAO</name>
<dbReference type="EMBL" id="LSFM01000023">
    <property type="protein sequence ID" value="OBY62883.1"/>
    <property type="molecule type" value="Genomic_DNA"/>
</dbReference>
<organism evidence="6 7">
    <name type="scientific">Polaribacter vadi</name>
    <dbReference type="NCBI Taxonomy" id="1774273"/>
    <lineage>
        <taxon>Bacteria</taxon>
        <taxon>Pseudomonadati</taxon>
        <taxon>Bacteroidota</taxon>
        <taxon>Flavobacteriia</taxon>
        <taxon>Flavobacteriales</taxon>
        <taxon>Flavobacteriaceae</taxon>
    </lineage>
</organism>
<evidence type="ECO:0000256" key="1">
    <source>
        <dbReference type="ARBA" id="ARBA00004196"/>
    </source>
</evidence>